<keyword evidence="1" id="KW-0812">Transmembrane</keyword>
<feature type="transmembrane region" description="Helical" evidence="1">
    <location>
        <begin position="275"/>
        <end position="303"/>
    </location>
</feature>
<feature type="transmembrane region" description="Helical" evidence="1">
    <location>
        <begin position="193"/>
        <end position="213"/>
    </location>
</feature>
<dbReference type="RefSeq" id="WP_257743682.1">
    <property type="nucleotide sequence ID" value="NZ_CP096115.1"/>
</dbReference>
<dbReference type="GO" id="GO:0015093">
    <property type="term" value="F:ferrous iron transmembrane transporter activity"/>
    <property type="evidence" value="ECO:0007669"/>
    <property type="project" value="InterPro"/>
</dbReference>
<evidence type="ECO:0000313" key="5">
    <source>
        <dbReference type="Proteomes" id="UP001060368"/>
    </source>
</evidence>
<feature type="domain" description="Ferrous iron transport protein B C-terminal" evidence="2">
    <location>
        <begin position="225"/>
        <end position="271"/>
    </location>
</feature>
<proteinExistence type="predicted"/>
<dbReference type="InterPro" id="IPR011640">
    <property type="entry name" value="Fe2_transport_prot_B_C"/>
</dbReference>
<feature type="transmembrane region" description="Helical" evidence="1">
    <location>
        <begin position="159"/>
        <end position="181"/>
    </location>
</feature>
<evidence type="ECO:0000259" key="3">
    <source>
        <dbReference type="Pfam" id="PF07670"/>
    </source>
</evidence>
<dbReference type="GeneID" id="74307103"/>
<dbReference type="Proteomes" id="UP001060368">
    <property type="component" value="Chromosome"/>
</dbReference>
<dbReference type="KEGG" id="mend:L6E24_05355"/>
<gene>
    <name evidence="4" type="ORF">L6E24_05355</name>
</gene>
<organism evidence="4 5">
    <name type="scientific">Methanoplanus endosymbiosus</name>
    <dbReference type="NCBI Taxonomy" id="33865"/>
    <lineage>
        <taxon>Archaea</taxon>
        <taxon>Methanobacteriati</taxon>
        <taxon>Methanobacteriota</taxon>
        <taxon>Stenosarchaea group</taxon>
        <taxon>Methanomicrobia</taxon>
        <taxon>Methanomicrobiales</taxon>
        <taxon>Methanomicrobiaceae</taxon>
        <taxon>Methanoplanus</taxon>
    </lineage>
</organism>
<evidence type="ECO:0008006" key="6">
    <source>
        <dbReference type="Google" id="ProtNLM"/>
    </source>
</evidence>
<feature type="domain" description="Nucleoside transporter/FeoB GTPase Gate" evidence="3">
    <location>
        <begin position="276"/>
        <end position="372"/>
    </location>
</feature>
<sequence>MTTPTAKRWEIVDLIANRTVTAGEYKPSIKDYLSELTVKPLTGIPVALAVLYAFWSIFSSFAGALVTDGFMVKLFDNYWLPWIQNVWPNPDSVLYFLFVGDPLADNCFEAFGMLTSGLFVSIGVVLPAIFIFYLMMTILEDSGYLPRLAVLMDGLFHKIGLHGYAIVPAILGLGCNVPAVTATRNLETKKQRFIMMVLLAVFIPCGAQLGIMLDVIPETVGWVMLYLIIGFCLFGFILGKLIPGGNPEILIDIPPYRRPALQNICKKLWVKTKGFFINAIPFVLLGILFVNVLYLLGVIQALADLFAPLFVTWFGVPKETVGPLIAAFLRKDLAVAQLSTIAMTPYQMITAVVLISIYFPCVATFVVMLKEGVKELAAAVGVLAVIVFLYGGLIHLIGILLGVA</sequence>
<feature type="domain" description="Nucleoside transporter/FeoB GTPase Gate" evidence="3">
    <location>
        <begin position="124"/>
        <end position="213"/>
    </location>
</feature>
<feature type="transmembrane region" description="Helical" evidence="1">
    <location>
        <begin position="118"/>
        <end position="139"/>
    </location>
</feature>
<dbReference type="Pfam" id="PF07670">
    <property type="entry name" value="Gate"/>
    <property type="match status" value="2"/>
</dbReference>
<dbReference type="PANTHER" id="PTHR43185">
    <property type="entry name" value="FERROUS IRON TRANSPORT PROTEIN B"/>
    <property type="match status" value="1"/>
</dbReference>
<keyword evidence="1" id="KW-1133">Transmembrane helix</keyword>
<evidence type="ECO:0000259" key="2">
    <source>
        <dbReference type="Pfam" id="PF07664"/>
    </source>
</evidence>
<dbReference type="AlphaFoldDB" id="A0A9E7PNI5"/>
<protein>
    <recommendedName>
        <fullName evidence="6">Ferrous iron transporter B</fullName>
    </recommendedName>
</protein>
<reference evidence="4" key="1">
    <citation type="submission" date="2022-04" db="EMBL/GenBank/DDBJ databases">
        <title>Complete genome of Methanoplanus endosymbiosus DSM 3599.</title>
        <authorList>
            <person name="Chen S.-C."/>
            <person name="You Y.-T."/>
            <person name="Zhou Y.-Z."/>
            <person name="Lai M.-C."/>
        </authorList>
    </citation>
    <scope>NUCLEOTIDE SEQUENCE</scope>
    <source>
        <strain evidence="4">DSM 3599</strain>
    </source>
</reference>
<dbReference type="InterPro" id="IPR011642">
    <property type="entry name" value="Gate_dom"/>
</dbReference>
<keyword evidence="1" id="KW-0472">Membrane</keyword>
<evidence type="ECO:0000256" key="1">
    <source>
        <dbReference type="SAM" id="Phobius"/>
    </source>
</evidence>
<accession>A0A9E7PNI5</accession>
<feature type="transmembrane region" description="Helical" evidence="1">
    <location>
        <begin position="348"/>
        <end position="369"/>
    </location>
</feature>
<keyword evidence="5" id="KW-1185">Reference proteome</keyword>
<dbReference type="GO" id="GO:0005886">
    <property type="term" value="C:plasma membrane"/>
    <property type="evidence" value="ECO:0007669"/>
    <property type="project" value="TreeGrafter"/>
</dbReference>
<feature type="transmembrane region" description="Helical" evidence="1">
    <location>
        <begin position="44"/>
        <end position="66"/>
    </location>
</feature>
<feature type="transmembrane region" description="Helical" evidence="1">
    <location>
        <begin position="219"/>
        <end position="238"/>
    </location>
</feature>
<dbReference type="Pfam" id="PF07664">
    <property type="entry name" value="FeoB_C"/>
    <property type="match status" value="1"/>
</dbReference>
<evidence type="ECO:0000313" key="4">
    <source>
        <dbReference type="EMBL" id="UUX93544.1"/>
    </source>
</evidence>
<name>A0A9E7PNI5_9EURY</name>
<feature type="transmembrane region" description="Helical" evidence="1">
    <location>
        <begin position="376"/>
        <end position="401"/>
    </location>
</feature>
<dbReference type="PANTHER" id="PTHR43185:SF1">
    <property type="entry name" value="FE(2+) TRANSPORTER FEOB"/>
    <property type="match status" value="1"/>
</dbReference>
<dbReference type="EMBL" id="CP096115">
    <property type="protein sequence ID" value="UUX93544.1"/>
    <property type="molecule type" value="Genomic_DNA"/>
</dbReference>
<dbReference type="InterPro" id="IPR050860">
    <property type="entry name" value="FeoB_GTPase"/>
</dbReference>